<name>A0AAP0PNG5_9MAGN</name>
<protein>
    <submittedName>
        <fullName evidence="1">Uncharacterized protein</fullName>
    </submittedName>
</protein>
<dbReference type="AlphaFoldDB" id="A0AAP0PNG5"/>
<organism evidence="1 2">
    <name type="scientific">Stephania japonica</name>
    <dbReference type="NCBI Taxonomy" id="461633"/>
    <lineage>
        <taxon>Eukaryota</taxon>
        <taxon>Viridiplantae</taxon>
        <taxon>Streptophyta</taxon>
        <taxon>Embryophyta</taxon>
        <taxon>Tracheophyta</taxon>
        <taxon>Spermatophyta</taxon>
        <taxon>Magnoliopsida</taxon>
        <taxon>Ranunculales</taxon>
        <taxon>Menispermaceae</taxon>
        <taxon>Menispermoideae</taxon>
        <taxon>Cissampelideae</taxon>
        <taxon>Stephania</taxon>
    </lineage>
</organism>
<reference evidence="1 2" key="1">
    <citation type="submission" date="2024-01" db="EMBL/GenBank/DDBJ databases">
        <title>Genome assemblies of Stephania.</title>
        <authorList>
            <person name="Yang L."/>
        </authorList>
    </citation>
    <scope>NUCLEOTIDE SEQUENCE [LARGE SCALE GENOMIC DNA]</scope>
    <source>
        <strain evidence="1">QJT</strain>
        <tissue evidence="1">Leaf</tissue>
    </source>
</reference>
<comment type="caution">
    <text evidence="1">The sequence shown here is derived from an EMBL/GenBank/DDBJ whole genome shotgun (WGS) entry which is preliminary data.</text>
</comment>
<accession>A0AAP0PNG5</accession>
<dbReference type="EMBL" id="JBBNAE010000002">
    <property type="protein sequence ID" value="KAK9147161.1"/>
    <property type="molecule type" value="Genomic_DNA"/>
</dbReference>
<keyword evidence="2" id="KW-1185">Reference proteome</keyword>
<dbReference type="Proteomes" id="UP001417504">
    <property type="component" value="Unassembled WGS sequence"/>
</dbReference>
<gene>
    <name evidence="1" type="ORF">Sjap_007064</name>
</gene>
<sequence length="90" mass="10307">MQCKIVLLEHVAYWTGNGAMYRDLMVILQKCFEMKNGFGKRFDGTDRHGVWEDVVELLTITAPQLLGNYSDQCFPVEFSSSLVINQSDEQ</sequence>
<proteinExistence type="predicted"/>
<evidence type="ECO:0000313" key="1">
    <source>
        <dbReference type="EMBL" id="KAK9147161.1"/>
    </source>
</evidence>
<evidence type="ECO:0000313" key="2">
    <source>
        <dbReference type="Proteomes" id="UP001417504"/>
    </source>
</evidence>